<dbReference type="Proteomes" id="UP000555003">
    <property type="component" value="Unassembled WGS sequence"/>
</dbReference>
<feature type="domain" description="Beta-lactamase-related" evidence="2">
    <location>
        <begin position="43"/>
        <end position="330"/>
    </location>
</feature>
<evidence type="ECO:0000313" key="4">
    <source>
        <dbReference type="Proteomes" id="UP000555003"/>
    </source>
</evidence>
<evidence type="ECO:0000256" key="1">
    <source>
        <dbReference type="SAM" id="SignalP"/>
    </source>
</evidence>
<sequence length="439" mass="48646">MTKKNIAGLLCCFISCLASAQKIDTQQLDRYFNALEENNKFMGSVAVSQDGKIIYAKAIGFSDFENNTKANTATKYRIGSISKTFTSVLVLKAFEDKKLDLDTTIETFFPTIKNANKITIRQLLRHRSGIYNFTDDEEFKAWKTQAKTEKEMVAIIAKGGSDFEPDTQAAYSNSNYVLLTYLLEKTYKKPYSELLKTYIAKPAGLKNTYFGGKINTKNNEAASYAFADGWKLESETDSSIPLGSGGIVSTPSDLVHFSDALFTGKLLKKETLELMKTIKDTYGMGLLQLPFYEDIAYGHRGGIDKFTSVFSYSSDKKLSFALISNGSNYNGNEIPVVVLSAVYGKPFDIPEFKTFQNNPEDLGKYVGTYASSQLPFKLTVSKEGKTLVAQATGQAPLQLEGIEKDKFAFEKAGIILEFKPGEKAMVLKQGGGEFAFVRE</sequence>
<organism evidence="3 4">
    <name type="scientific">Flavobacterium gossypii</name>
    <dbReference type="NCBI Taxonomy" id="1646119"/>
    <lineage>
        <taxon>Bacteria</taxon>
        <taxon>Pseudomonadati</taxon>
        <taxon>Bacteroidota</taxon>
        <taxon>Flavobacteriia</taxon>
        <taxon>Flavobacteriales</taxon>
        <taxon>Flavobacteriaceae</taxon>
        <taxon>Flavobacterium</taxon>
    </lineage>
</organism>
<evidence type="ECO:0000313" key="3">
    <source>
        <dbReference type="EMBL" id="MBA9074294.1"/>
    </source>
</evidence>
<proteinExistence type="predicted"/>
<dbReference type="SUPFAM" id="SSF56601">
    <property type="entry name" value="beta-lactamase/transpeptidase-like"/>
    <property type="match status" value="1"/>
</dbReference>
<gene>
    <name evidence="3" type="ORF">GGR22_002461</name>
</gene>
<comment type="caution">
    <text evidence="3">The sequence shown here is derived from an EMBL/GenBank/DDBJ whole genome shotgun (WGS) entry which is preliminary data.</text>
</comment>
<evidence type="ECO:0000259" key="2">
    <source>
        <dbReference type="Pfam" id="PF00144"/>
    </source>
</evidence>
<dbReference type="Gene3D" id="3.40.710.10">
    <property type="entry name" value="DD-peptidase/beta-lactamase superfamily"/>
    <property type="match status" value="1"/>
</dbReference>
<dbReference type="PANTHER" id="PTHR46825">
    <property type="entry name" value="D-ALANYL-D-ALANINE-CARBOXYPEPTIDASE/ENDOPEPTIDASE AMPH"/>
    <property type="match status" value="1"/>
</dbReference>
<accession>A0ABR6DS80</accession>
<feature type="signal peptide" evidence="1">
    <location>
        <begin position="1"/>
        <end position="20"/>
    </location>
</feature>
<dbReference type="RefSeq" id="WP_182493870.1">
    <property type="nucleotide sequence ID" value="NZ_JACJIS010000002.1"/>
</dbReference>
<dbReference type="InterPro" id="IPR001466">
    <property type="entry name" value="Beta-lactam-related"/>
</dbReference>
<protein>
    <submittedName>
        <fullName evidence="3">CubicO group peptidase (Beta-lactamase class C family)</fullName>
    </submittedName>
</protein>
<dbReference type="InterPro" id="IPR012338">
    <property type="entry name" value="Beta-lactam/transpept-like"/>
</dbReference>
<reference evidence="3 4" key="1">
    <citation type="submission" date="2020-08" db="EMBL/GenBank/DDBJ databases">
        <title>Genomic Encyclopedia of Type Strains, Phase IV (KMG-IV): sequencing the most valuable type-strain genomes for metagenomic binning, comparative biology and taxonomic classification.</title>
        <authorList>
            <person name="Goeker M."/>
        </authorList>
    </citation>
    <scope>NUCLEOTIDE SEQUENCE [LARGE SCALE GENOMIC DNA]</scope>
    <source>
        <strain evidence="3 4">DSM 100397</strain>
    </source>
</reference>
<dbReference type="Pfam" id="PF00144">
    <property type="entry name" value="Beta-lactamase"/>
    <property type="match status" value="1"/>
</dbReference>
<keyword evidence="4" id="KW-1185">Reference proteome</keyword>
<keyword evidence="1" id="KW-0732">Signal</keyword>
<dbReference type="PANTHER" id="PTHR46825:SF9">
    <property type="entry name" value="BETA-LACTAMASE-RELATED DOMAIN-CONTAINING PROTEIN"/>
    <property type="match status" value="1"/>
</dbReference>
<name>A0ABR6DS80_9FLAO</name>
<dbReference type="InterPro" id="IPR050491">
    <property type="entry name" value="AmpC-like"/>
</dbReference>
<dbReference type="EMBL" id="JACJIS010000002">
    <property type="protein sequence ID" value="MBA9074294.1"/>
    <property type="molecule type" value="Genomic_DNA"/>
</dbReference>
<feature type="chain" id="PRO_5045555930" evidence="1">
    <location>
        <begin position="21"/>
        <end position="439"/>
    </location>
</feature>